<dbReference type="AlphaFoldDB" id="W7TUN4"/>
<dbReference type="CDD" id="cd18888">
    <property type="entry name" value="NUDIX_ADPRase_Nudt5"/>
    <property type="match status" value="1"/>
</dbReference>
<dbReference type="GO" id="GO:0019693">
    <property type="term" value="P:ribose phosphate metabolic process"/>
    <property type="evidence" value="ECO:0007669"/>
    <property type="project" value="TreeGrafter"/>
</dbReference>
<evidence type="ECO:0000313" key="4">
    <source>
        <dbReference type="Proteomes" id="UP000019335"/>
    </source>
</evidence>
<dbReference type="GO" id="GO:0016787">
    <property type="term" value="F:hydrolase activity"/>
    <property type="evidence" value="ECO:0007669"/>
    <property type="project" value="UniProtKB-KW"/>
</dbReference>
<feature type="domain" description="Nudix hydrolase" evidence="2">
    <location>
        <begin position="51"/>
        <end position="196"/>
    </location>
</feature>
<proteinExistence type="predicted"/>
<dbReference type="Proteomes" id="UP000019335">
    <property type="component" value="Chromosome 14"/>
</dbReference>
<comment type="caution">
    <text evidence="3">The sequence shown here is derived from an EMBL/GenBank/DDBJ whole genome shotgun (WGS) entry which is preliminary data.</text>
</comment>
<keyword evidence="1" id="KW-0378">Hydrolase</keyword>
<dbReference type="PROSITE" id="PS51462">
    <property type="entry name" value="NUDIX"/>
    <property type="match status" value="1"/>
</dbReference>
<name>W7TUN4_9STRA</name>
<dbReference type="SUPFAM" id="SSF55811">
    <property type="entry name" value="Nudix"/>
    <property type="match status" value="1"/>
</dbReference>
<sequence length="239" mass="26538">MAYVIKTEDHSAPGFRWVSLKRLQYCDARGRKRTWEMAERIQRRTASEGPPPANGVGIVAIISTSFAKDNDHIVLVSQFRPPVGKEVLELPAGLVDDGEDETTSAIRELREETGFEGMVTHVSPIVYSDPGLSNASMRYVFMRIDGDLGSNQQPVAMPDEDEIITVHRVPVKRLLNEVEGFREQGFEIDARLYGLALGLQFGDVKQYAPPGASSSSWRWTLASGIAALLLYRYIRGAGR</sequence>
<accession>W7TUN4</accession>
<dbReference type="OrthoDB" id="10249920at2759"/>
<dbReference type="Gene3D" id="3.90.79.10">
    <property type="entry name" value="Nucleoside Triphosphate Pyrophosphohydrolase"/>
    <property type="match status" value="1"/>
</dbReference>
<dbReference type="PANTHER" id="PTHR11839:SF1">
    <property type="entry name" value="ADP-SUGAR PYROPHOSPHATASE"/>
    <property type="match status" value="1"/>
</dbReference>
<evidence type="ECO:0000256" key="1">
    <source>
        <dbReference type="ARBA" id="ARBA00022801"/>
    </source>
</evidence>
<dbReference type="GO" id="GO:0006753">
    <property type="term" value="P:nucleoside phosphate metabolic process"/>
    <property type="evidence" value="ECO:0007669"/>
    <property type="project" value="TreeGrafter"/>
</dbReference>
<keyword evidence="4" id="KW-1185">Reference proteome</keyword>
<protein>
    <submittedName>
        <fullName evidence="3">Adp-ribose pyrophosphatase</fullName>
    </submittedName>
</protein>
<gene>
    <name evidence="3" type="ORF">Naga_100105g12</name>
</gene>
<dbReference type="InterPro" id="IPR000086">
    <property type="entry name" value="NUDIX_hydrolase_dom"/>
</dbReference>
<evidence type="ECO:0000313" key="3">
    <source>
        <dbReference type="EMBL" id="EWM24331.1"/>
    </source>
</evidence>
<reference evidence="3 4" key="1">
    <citation type="journal article" date="2014" name="Mol. Plant">
        <title>Chromosome Scale Genome Assembly and Transcriptome Profiling of Nannochloropsis gaditana in Nitrogen Depletion.</title>
        <authorList>
            <person name="Corteggiani Carpinelli E."/>
            <person name="Telatin A."/>
            <person name="Vitulo N."/>
            <person name="Forcato C."/>
            <person name="D'Angelo M."/>
            <person name="Schiavon R."/>
            <person name="Vezzi A."/>
            <person name="Giacometti G.M."/>
            <person name="Morosinotto T."/>
            <person name="Valle G."/>
        </authorList>
    </citation>
    <scope>NUCLEOTIDE SEQUENCE [LARGE SCALE GENOMIC DNA]</scope>
    <source>
        <strain evidence="3 4">B-31</strain>
    </source>
</reference>
<evidence type="ECO:0000259" key="2">
    <source>
        <dbReference type="PROSITE" id="PS51462"/>
    </source>
</evidence>
<dbReference type="PANTHER" id="PTHR11839">
    <property type="entry name" value="UDP/ADP-SUGAR PYROPHOSPHATASE"/>
    <property type="match status" value="1"/>
</dbReference>
<dbReference type="EMBL" id="AZIL01001303">
    <property type="protein sequence ID" value="EWM24331.1"/>
    <property type="molecule type" value="Genomic_DNA"/>
</dbReference>
<organism evidence="3 4">
    <name type="scientific">Nannochloropsis gaditana</name>
    <dbReference type="NCBI Taxonomy" id="72520"/>
    <lineage>
        <taxon>Eukaryota</taxon>
        <taxon>Sar</taxon>
        <taxon>Stramenopiles</taxon>
        <taxon>Ochrophyta</taxon>
        <taxon>Eustigmatophyceae</taxon>
        <taxon>Eustigmatales</taxon>
        <taxon>Monodopsidaceae</taxon>
        <taxon>Nannochloropsis</taxon>
    </lineage>
</organism>
<dbReference type="InterPro" id="IPR015797">
    <property type="entry name" value="NUDIX_hydrolase-like_dom_sf"/>
</dbReference>
<dbReference type="Pfam" id="PF00293">
    <property type="entry name" value="NUDIX"/>
    <property type="match status" value="1"/>
</dbReference>